<feature type="transmembrane region" description="Helical" evidence="7">
    <location>
        <begin position="125"/>
        <end position="147"/>
    </location>
</feature>
<dbReference type="Gene3D" id="1.10.3720.10">
    <property type="entry name" value="MetI-like"/>
    <property type="match status" value="1"/>
</dbReference>
<keyword evidence="6 7" id="KW-0472">Membrane</keyword>
<evidence type="ECO:0000256" key="7">
    <source>
        <dbReference type="RuleBase" id="RU363032"/>
    </source>
</evidence>
<organism evidence="9 10">
    <name type="scientific">Tsukamurella conjunctivitidis</name>
    <dbReference type="NCBI Taxonomy" id="2592068"/>
    <lineage>
        <taxon>Bacteria</taxon>
        <taxon>Bacillati</taxon>
        <taxon>Actinomycetota</taxon>
        <taxon>Actinomycetes</taxon>
        <taxon>Mycobacteriales</taxon>
        <taxon>Tsukamurellaceae</taxon>
        <taxon>Tsukamurella</taxon>
    </lineage>
</organism>
<dbReference type="PANTHER" id="PTHR43744">
    <property type="entry name" value="ABC TRANSPORTER PERMEASE PROTEIN MG189-RELATED-RELATED"/>
    <property type="match status" value="1"/>
</dbReference>
<dbReference type="Proteomes" id="UP000319375">
    <property type="component" value="Unassembled WGS sequence"/>
</dbReference>
<dbReference type="OrthoDB" id="9794684at2"/>
<evidence type="ECO:0000313" key="9">
    <source>
        <dbReference type="EMBL" id="TWS21709.1"/>
    </source>
</evidence>
<dbReference type="GO" id="GO:0005886">
    <property type="term" value="C:plasma membrane"/>
    <property type="evidence" value="ECO:0007669"/>
    <property type="project" value="UniProtKB-SubCell"/>
</dbReference>
<sequence>MAEKLTFYLTTGILALGFIAPIIWTVIASVQPSPGTNQTDGFGLGNFLTLIHYGNGLGSYLRNSVIVTLVAVLATLVVSATGGYAFARFRFRGKNQLFVLVLSVMMVPYAALLIPLIVWMKTLHLQNSLIGIGLVITLFQLPFGVFMMRNAFAAIPRDLEEAALID</sequence>
<name>A0A5C5RF12_9ACTN</name>
<dbReference type="PROSITE" id="PS50928">
    <property type="entry name" value="ABC_TM1"/>
    <property type="match status" value="1"/>
</dbReference>
<evidence type="ECO:0000313" key="10">
    <source>
        <dbReference type="Proteomes" id="UP000319375"/>
    </source>
</evidence>
<comment type="subcellular location">
    <subcellularLocation>
        <location evidence="1 7">Cell membrane</location>
        <topology evidence="1 7">Multi-pass membrane protein</topology>
    </subcellularLocation>
</comment>
<feature type="transmembrane region" description="Helical" evidence="7">
    <location>
        <begin position="98"/>
        <end position="119"/>
    </location>
</feature>
<evidence type="ECO:0000256" key="3">
    <source>
        <dbReference type="ARBA" id="ARBA00022475"/>
    </source>
</evidence>
<dbReference type="SUPFAM" id="SSF161098">
    <property type="entry name" value="MetI-like"/>
    <property type="match status" value="1"/>
</dbReference>
<feature type="transmembrane region" description="Helical" evidence="7">
    <location>
        <begin position="7"/>
        <end position="27"/>
    </location>
</feature>
<gene>
    <name evidence="9" type="ORF">FK530_25015</name>
</gene>
<keyword evidence="2 7" id="KW-0813">Transport</keyword>
<evidence type="ECO:0000259" key="8">
    <source>
        <dbReference type="PROSITE" id="PS50928"/>
    </source>
</evidence>
<evidence type="ECO:0000256" key="4">
    <source>
        <dbReference type="ARBA" id="ARBA00022692"/>
    </source>
</evidence>
<protein>
    <submittedName>
        <fullName evidence="9">Carbohydrate ABC transporter permease</fullName>
    </submittedName>
</protein>
<reference evidence="9 10" key="1">
    <citation type="submission" date="2019-06" db="EMBL/GenBank/DDBJ databases">
        <title>Tsukamurella conjunctivitidis sp. nov., Tsukamurella assacharolytica sp. nov. and Tsukamurella sputae sp. nov. isolated from patients with conjunctivitis, bacteraemia (lymphoma) and respiratory infection (sputum) in Hong Kong.</title>
        <authorList>
            <person name="Teng J.L.L."/>
            <person name="Lee H.H."/>
            <person name="Fong J.Y.H."/>
            <person name="Fok K.M.N."/>
            <person name="Lau S.K.P."/>
            <person name="Woo P.C.Y."/>
        </authorList>
    </citation>
    <scope>NUCLEOTIDE SEQUENCE [LARGE SCALE GENOMIC DNA]</scope>
    <source>
        <strain evidence="9 10">HKU72</strain>
    </source>
</reference>
<proteinExistence type="inferred from homology"/>
<dbReference type="AlphaFoldDB" id="A0A5C5RF12"/>
<dbReference type="InterPro" id="IPR035906">
    <property type="entry name" value="MetI-like_sf"/>
</dbReference>
<keyword evidence="3" id="KW-1003">Cell membrane</keyword>
<evidence type="ECO:0000256" key="2">
    <source>
        <dbReference type="ARBA" id="ARBA00022448"/>
    </source>
</evidence>
<dbReference type="CDD" id="cd06261">
    <property type="entry name" value="TM_PBP2"/>
    <property type="match status" value="1"/>
</dbReference>
<feature type="transmembrane region" description="Helical" evidence="7">
    <location>
        <begin position="65"/>
        <end position="86"/>
    </location>
</feature>
<feature type="domain" description="ABC transmembrane type-1" evidence="8">
    <location>
        <begin position="61"/>
        <end position="166"/>
    </location>
</feature>
<keyword evidence="4 7" id="KW-0812">Transmembrane</keyword>
<evidence type="ECO:0000256" key="6">
    <source>
        <dbReference type="ARBA" id="ARBA00023136"/>
    </source>
</evidence>
<dbReference type="EMBL" id="VIGX01000195">
    <property type="protein sequence ID" value="TWS21709.1"/>
    <property type="molecule type" value="Genomic_DNA"/>
</dbReference>
<evidence type="ECO:0000256" key="5">
    <source>
        <dbReference type="ARBA" id="ARBA00022989"/>
    </source>
</evidence>
<comment type="similarity">
    <text evidence="7">Belongs to the binding-protein-dependent transport system permease family.</text>
</comment>
<keyword evidence="10" id="KW-1185">Reference proteome</keyword>
<dbReference type="InterPro" id="IPR000515">
    <property type="entry name" value="MetI-like"/>
</dbReference>
<feature type="non-terminal residue" evidence="9">
    <location>
        <position position="166"/>
    </location>
</feature>
<evidence type="ECO:0000256" key="1">
    <source>
        <dbReference type="ARBA" id="ARBA00004651"/>
    </source>
</evidence>
<dbReference type="Pfam" id="PF00528">
    <property type="entry name" value="BPD_transp_1"/>
    <property type="match status" value="1"/>
</dbReference>
<comment type="caution">
    <text evidence="9">The sequence shown here is derived from an EMBL/GenBank/DDBJ whole genome shotgun (WGS) entry which is preliminary data.</text>
</comment>
<dbReference type="GO" id="GO:0055085">
    <property type="term" value="P:transmembrane transport"/>
    <property type="evidence" value="ECO:0007669"/>
    <property type="project" value="InterPro"/>
</dbReference>
<keyword evidence="5 7" id="KW-1133">Transmembrane helix</keyword>
<accession>A0A5C5RF12</accession>